<dbReference type="OrthoDB" id="10528687at2759"/>
<organism evidence="2 3">
    <name type="scientific">Cercospora berteroae</name>
    <dbReference type="NCBI Taxonomy" id="357750"/>
    <lineage>
        <taxon>Eukaryota</taxon>
        <taxon>Fungi</taxon>
        <taxon>Dikarya</taxon>
        <taxon>Ascomycota</taxon>
        <taxon>Pezizomycotina</taxon>
        <taxon>Dothideomycetes</taxon>
        <taxon>Dothideomycetidae</taxon>
        <taxon>Mycosphaerellales</taxon>
        <taxon>Mycosphaerellaceae</taxon>
        <taxon>Cercospora</taxon>
    </lineage>
</organism>
<evidence type="ECO:0000313" key="3">
    <source>
        <dbReference type="Proteomes" id="UP000237631"/>
    </source>
</evidence>
<feature type="compositionally biased region" description="Low complexity" evidence="1">
    <location>
        <begin position="131"/>
        <end position="143"/>
    </location>
</feature>
<feature type="region of interest" description="Disordered" evidence="1">
    <location>
        <begin position="1"/>
        <end position="152"/>
    </location>
</feature>
<protein>
    <submittedName>
        <fullName evidence="2">Uncharacterized protein</fullName>
    </submittedName>
</protein>
<dbReference type="EMBL" id="PNEN01000514">
    <property type="protein sequence ID" value="PPJ56683.1"/>
    <property type="molecule type" value="Genomic_DNA"/>
</dbReference>
<keyword evidence="3" id="KW-1185">Reference proteome</keyword>
<gene>
    <name evidence="2" type="ORF">CBER1_08724</name>
</gene>
<sequence length="384" mass="43219">MYGQSLRLAEKASRELATASAVSSPSVAPNLRPSKKRAASEMSGEKEEEKTFPRSLAQRRRARTTPRCSCSSSKNKPKSEPTKEKRSKWAVPDDSDEVVGGEEEPPVVASGRRSATGGRSKGTKSAQLRVGSTGATQRSSSSSEAKEKERTPLAEKEVRLLAKLGRDASARTDRLLICRLKVYGDTATSPSCRLQYIVTFFLEDDEGKDVACAEVEAWRLLEDESWDELLHLDHQAIDPETDTRGECARLLQTLFLPSGLIKPEIHNFLSLSTDQDLMHIESVWIYDAFERQGLLYYVLLAFRGLVCHHRLEREYRFIGMMLLAPGKFEDKERSKCWKGVGRKRVEETLMRAYEKYGRYRVVVKDGLSENYVTTVMGRSTIGLK</sequence>
<feature type="compositionally biased region" description="Basic and acidic residues" evidence="1">
    <location>
        <begin position="43"/>
        <end position="52"/>
    </location>
</feature>
<feature type="compositionally biased region" description="Acidic residues" evidence="1">
    <location>
        <begin position="93"/>
        <end position="105"/>
    </location>
</feature>
<evidence type="ECO:0000256" key="1">
    <source>
        <dbReference type="SAM" id="MobiDB-lite"/>
    </source>
</evidence>
<dbReference type="AlphaFoldDB" id="A0A2S6CAI6"/>
<accession>A0A2S6CAI6</accession>
<name>A0A2S6CAI6_9PEZI</name>
<evidence type="ECO:0000313" key="2">
    <source>
        <dbReference type="EMBL" id="PPJ56683.1"/>
    </source>
</evidence>
<dbReference type="Proteomes" id="UP000237631">
    <property type="component" value="Unassembled WGS sequence"/>
</dbReference>
<comment type="caution">
    <text evidence="2">The sequence shown here is derived from an EMBL/GenBank/DDBJ whole genome shotgun (WGS) entry which is preliminary data.</text>
</comment>
<feature type="compositionally biased region" description="Low complexity" evidence="1">
    <location>
        <begin position="17"/>
        <end position="29"/>
    </location>
</feature>
<reference evidence="3" key="1">
    <citation type="journal article" date="2017" name="bioRxiv">
        <title>Conservation of a gene cluster reveals novel cercosporin biosynthetic mechanisms and extends production to the genus Colletotrichum.</title>
        <authorList>
            <person name="de Jonge R."/>
            <person name="Ebert M.K."/>
            <person name="Huitt-Roehl C.R."/>
            <person name="Pal P."/>
            <person name="Suttle J.C."/>
            <person name="Spanner R.E."/>
            <person name="Neubauer J.D."/>
            <person name="Jurick W.M.II."/>
            <person name="Stott K.A."/>
            <person name="Secor G.A."/>
            <person name="Thomma B.P.H.J."/>
            <person name="Van de Peer Y."/>
            <person name="Townsend C.A."/>
            <person name="Bolton M.D."/>
        </authorList>
    </citation>
    <scope>NUCLEOTIDE SEQUENCE [LARGE SCALE GENOMIC DNA]</scope>
    <source>
        <strain evidence="3">CBS538.71</strain>
    </source>
</reference>
<proteinExistence type="predicted"/>